<dbReference type="InterPro" id="IPR055100">
    <property type="entry name" value="GNAT_LYC1-like"/>
</dbReference>
<keyword evidence="3" id="KW-1185">Reference proteome</keyword>
<name>A0ABR3FYJ0_9AGAR</name>
<sequence>MAIDTDFSSLSLFLATPAQVVESYRRTTKEWGRGQSEGDYIRHNQWQAQTFECAKEGKWVVWVLAPREDSETLRFKCACETYQRPGLVLAPNTNEPEDVACYGIASVFTPPAERGKGYARHMMRLLHWVLSKAGSLPPSSFPKEWGSPPPRAEAAGNGQFSALWSDVGHFYDRCGPFGGDQGGWHVKDHRSTLWDVQIVPQDALHPHHTGLQWEWLDEETVKHLWEDDVRAIRAEMASLGPNPVSTFFTFLPSSGLETFQREKLKFLWQKEGITEWGVKVKHPEQSLGASDFATWTLELSAPSPRTLLITRLRAHRDSFPIIFSRAAEVAKKHGLERIEVWNLDEGLQDAVSAPGKTIMREEHLPAVQWYGEGAAEDLVWLNNEK</sequence>
<dbReference type="Gene3D" id="3.40.630.30">
    <property type="match status" value="1"/>
</dbReference>
<comment type="caution">
    <text evidence="2">The sequence shown here is derived from an EMBL/GenBank/DDBJ whole genome shotgun (WGS) entry which is preliminary data.</text>
</comment>
<dbReference type="PANTHER" id="PTHR34815">
    <property type="entry name" value="LYSINE ACETYLTRANSFERASE"/>
    <property type="match status" value="1"/>
</dbReference>
<protein>
    <recommendedName>
        <fullName evidence="1">LYC1 C-terminal domain-containing protein</fullName>
    </recommendedName>
</protein>
<feature type="domain" description="LYC1 C-terminal" evidence="1">
    <location>
        <begin position="207"/>
        <end position="385"/>
    </location>
</feature>
<reference evidence="2 3" key="1">
    <citation type="submission" date="2024-02" db="EMBL/GenBank/DDBJ databases">
        <title>A draft genome for the cacao thread blight pathogen Marasmius crinis-equi.</title>
        <authorList>
            <person name="Cohen S.P."/>
            <person name="Baruah I.K."/>
            <person name="Amoako-Attah I."/>
            <person name="Bukari Y."/>
            <person name="Meinhardt L.W."/>
            <person name="Bailey B.A."/>
        </authorList>
    </citation>
    <scope>NUCLEOTIDE SEQUENCE [LARGE SCALE GENOMIC DNA]</scope>
    <source>
        <strain evidence="2 3">GH-76</strain>
    </source>
</reference>
<proteinExistence type="predicted"/>
<dbReference type="InterPro" id="IPR053013">
    <property type="entry name" value="LAT"/>
</dbReference>
<dbReference type="PANTHER" id="PTHR34815:SF2">
    <property type="entry name" value="N-ACETYLTRANSFERASE DOMAIN-CONTAINING PROTEIN"/>
    <property type="match status" value="1"/>
</dbReference>
<organism evidence="2 3">
    <name type="scientific">Marasmius crinis-equi</name>
    <dbReference type="NCBI Taxonomy" id="585013"/>
    <lineage>
        <taxon>Eukaryota</taxon>
        <taxon>Fungi</taxon>
        <taxon>Dikarya</taxon>
        <taxon>Basidiomycota</taxon>
        <taxon>Agaricomycotina</taxon>
        <taxon>Agaricomycetes</taxon>
        <taxon>Agaricomycetidae</taxon>
        <taxon>Agaricales</taxon>
        <taxon>Marasmiineae</taxon>
        <taxon>Marasmiaceae</taxon>
        <taxon>Marasmius</taxon>
    </lineage>
</organism>
<evidence type="ECO:0000313" key="3">
    <source>
        <dbReference type="Proteomes" id="UP001465976"/>
    </source>
</evidence>
<dbReference type="InterPro" id="IPR016181">
    <property type="entry name" value="Acyl_CoA_acyltransferase"/>
</dbReference>
<gene>
    <name evidence="2" type="ORF">V5O48_001403</name>
</gene>
<evidence type="ECO:0000313" key="2">
    <source>
        <dbReference type="EMBL" id="KAL0580578.1"/>
    </source>
</evidence>
<dbReference type="EMBL" id="JBAHYK010000027">
    <property type="protein sequence ID" value="KAL0580578.1"/>
    <property type="molecule type" value="Genomic_DNA"/>
</dbReference>
<evidence type="ECO:0000259" key="1">
    <source>
        <dbReference type="Pfam" id="PF22998"/>
    </source>
</evidence>
<dbReference type="Proteomes" id="UP001465976">
    <property type="component" value="Unassembled WGS sequence"/>
</dbReference>
<dbReference type="Pfam" id="PF22998">
    <property type="entry name" value="GNAT_LYC1-like"/>
    <property type="match status" value="1"/>
</dbReference>
<dbReference type="SUPFAM" id="SSF55729">
    <property type="entry name" value="Acyl-CoA N-acyltransferases (Nat)"/>
    <property type="match status" value="1"/>
</dbReference>
<accession>A0ABR3FYJ0</accession>